<evidence type="ECO:0000313" key="1">
    <source>
        <dbReference type="EMBL" id="EAY29937.1"/>
    </source>
</evidence>
<organism evidence="1 2">
    <name type="scientific">Microscilla marina ATCC 23134</name>
    <dbReference type="NCBI Taxonomy" id="313606"/>
    <lineage>
        <taxon>Bacteria</taxon>
        <taxon>Pseudomonadati</taxon>
        <taxon>Bacteroidota</taxon>
        <taxon>Cytophagia</taxon>
        <taxon>Cytophagales</taxon>
        <taxon>Microscillaceae</taxon>
        <taxon>Microscilla</taxon>
    </lineage>
</organism>
<accession>A1ZIR9</accession>
<keyword evidence="2" id="KW-1185">Reference proteome</keyword>
<comment type="caution">
    <text evidence="1">The sequence shown here is derived from an EMBL/GenBank/DDBJ whole genome shotgun (WGS) entry which is preliminary data.</text>
</comment>
<protein>
    <submittedName>
        <fullName evidence="1">Uncharacterized protein</fullName>
    </submittedName>
</protein>
<name>A1ZIR9_MICM2</name>
<dbReference type="AlphaFoldDB" id="A1ZIR9"/>
<dbReference type="EMBL" id="AAWS01000009">
    <property type="protein sequence ID" value="EAY29937.1"/>
    <property type="molecule type" value="Genomic_DNA"/>
</dbReference>
<evidence type="ECO:0000313" key="2">
    <source>
        <dbReference type="Proteomes" id="UP000004095"/>
    </source>
</evidence>
<proteinExistence type="predicted"/>
<dbReference type="Proteomes" id="UP000004095">
    <property type="component" value="Unassembled WGS sequence"/>
</dbReference>
<sequence length="43" mass="5260">MHWKKEETLTLFVDSRKVLNQLVKNYATYKRAPVQKIYQTVYK</sequence>
<reference evidence="1 2" key="1">
    <citation type="submission" date="2007-01" db="EMBL/GenBank/DDBJ databases">
        <authorList>
            <person name="Haygood M."/>
            <person name="Podell S."/>
            <person name="Anderson C."/>
            <person name="Hopkinson B."/>
            <person name="Roe K."/>
            <person name="Barbeau K."/>
            <person name="Gaasterland T."/>
            <person name="Ferriera S."/>
            <person name="Johnson J."/>
            <person name="Kravitz S."/>
            <person name="Beeson K."/>
            <person name="Sutton G."/>
            <person name="Rogers Y.-H."/>
            <person name="Friedman R."/>
            <person name="Frazier M."/>
            <person name="Venter J.C."/>
        </authorList>
    </citation>
    <scope>NUCLEOTIDE SEQUENCE [LARGE SCALE GENOMIC DNA]</scope>
    <source>
        <strain evidence="1 2">ATCC 23134</strain>
    </source>
</reference>
<gene>
    <name evidence="1" type="ORF">M23134_05810</name>
</gene>